<dbReference type="NCBIfam" id="TIGR00044">
    <property type="entry name" value="YggS family pyridoxal phosphate-dependent enzyme"/>
    <property type="match status" value="1"/>
</dbReference>
<evidence type="ECO:0000256" key="1">
    <source>
        <dbReference type="ARBA" id="ARBA00022898"/>
    </source>
</evidence>
<dbReference type="InterPro" id="IPR001608">
    <property type="entry name" value="Ala_racemase_N"/>
</dbReference>
<protein>
    <recommendedName>
        <fullName evidence="2">Pyridoxal phosphate homeostasis protein</fullName>
        <shortName evidence="2">PLP homeostasis protein</shortName>
    </recommendedName>
</protein>
<dbReference type="EMBL" id="BJYE01000002">
    <property type="protein sequence ID" value="GEN55708.1"/>
    <property type="molecule type" value="Genomic_DNA"/>
</dbReference>
<dbReference type="AlphaFoldDB" id="A0A511WYQ7"/>
<evidence type="ECO:0000313" key="7">
    <source>
        <dbReference type="Proteomes" id="UP000321400"/>
    </source>
</evidence>
<reference evidence="6 7" key="1">
    <citation type="submission" date="2019-07" db="EMBL/GenBank/DDBJ databases">
        <title>Whole genome shotgun sequence of Halolactibacillus alkaliphilus NBRC 103919.</title>
        <authorList>
            <person name="Hosoyama A."/>
            <person name="Uohara A."/>
            <person name="Ohji S."/>
            <person name="Ichikawa N."/>
        </authorList>
    </citation>
    <scope>NUCLEOTIDE SEQUENCE [LARGE SCALE GENOMIC DNA]</scope>
    <source>
        <strain evidence="6 7">NBRC 103919</strain>
    </source>
</reference>
<gene>
    <name evidence="6" type="primary">ylmE</name>
    <name evidence="6" type="ORF">HAL01_01720</name>
</gene>
<name>A0A511WYQ7_9BACI</name>
<dbReference type="InterPro" id="IPR011078">
    <property type="entry name" value="PyrdxlP_homeostasis"/>
</dbReference>
<dbReference type="GO" id="GO:0030170">
    <property type="term" value="F:pyridoxal phosphate binding"/>
    <property type="evidence" value="ECO:0007669"/>
    <property type="project" value="UniProtKB-UniRule"/>
</dbReference>
<dbReference type="PIRSF" id="PIRSF004848">
    <property type="entry name" value="YBL036c_PLPDEIII"/>
    <property type="match status" value="1"/>
</dbReference>
<dbReference type="CDD" id="cd00635">
    <property type="entry name" value="PLPDE_III_YBL036c_like"/>
    <property type="match status" value="1"/>
</dbReference>
<dbReference type="Proteomes" id="UP000321400">
    <property type="component" value="Unassembled WGS sequence"/>
</dbReference>
<dbReference type="PROSITE" id="PS01211">
    <property type="entry name" value="UPF0001"/>
    <property type="match status" value="1"/>
</dbReference>
<evidence type="ECO:0000256" key="4">
    <source>
        <dbReference type="RuleBase" id="RU004514"/>
    </source>
</evidence>
<evidence type="ECO:0000256" key="2">
    <source>
        <dbReference type="HAMAP-Rule" id="MF_02087"/>
    </source>
</evidence>
<comment type="similarity">
    <text evidence="2 4">Belongs to the pyridoxal phosphate-binding protein YggS/PROSC family.</text>
</comment>
<feature type="modified residue" description="N6-(pyridoxal phosphate)lysine" evidence="2 3">
    <location>
        <position position="35"/>
    </location>
</feature>
<dbReference type="OrthoDB" id="9804072at2"/>
<sequence>MSLVCNYKELTKEINVACERAGRDPSELTLIAVTKYVTIEQTREVFDLGIKDLGENRVNVALDKIPFIEAATWHFIGPLQSRKVKDIVNDIDYFHALDRLKVAKEMNKRLNKPLDCFVQVNVSGETSKGGITPDALFDFIDALKPFEHIRVVGLMTMAPHIDDQDKIRAVFRQLRELRDKVMACGFNHAPCQFLSMGMSQDFTLAILEGATHLRIGSILVNPEG</sequence>
<evidence type="ECO:0000256" key="3">
    <source>
        <dbReference type="PIRSR" id="PIRSR004848-1"/>
    </source>
</evidence>
<keyword evidence="7" id="KW-1185">Reference proteome</keyword>
<dbReference type="SUPFAM" id="SSF51419">
    <property type="entry name" value="PLP-binding barrel"/>
    <property type="match status" value="1"/>
</dbReference>
<dbReference type="Pfam" id="PF01168">
    <property type="entry name" value="Ala_racemase_N"/>
    <property type="match status" value="1"/>
</dbReference>
<keyword evidence="1 2" id="KW-0663">Pyridoxal phosphate</keyword>
<feature type="domain" description="Alanine racemase N-terminal" evidence="5">
    <location>
        <begin position="48"/>
        <end position="220"/>
    </location>
</feature>
<proteinExistence type="inferred from homology"/>
<dbReference type="InterPro" id="IPR029066">
    <property type="entry name" value="PLP-binding_barrel"/>
</dbReference>
<dbReference type="Gene3D" id="3.20.20.10">
    <property type="entry name" value="Alanine racemase"/>
    <property type="match status" value="1"/>
</dbReference>
<dbReference type="PANTHER" id="PTHR10146:SF14">
    <property type="entry name" value="PYRIDOXAL PHOSPHATE HOMEOSTASIS PROTEIN"/>
    <property type="match status" value="1"/>
</dbReference>
<comment type="function">
    <text evidence="2">Pyridoxal 5'-phosphate (PLP)-binding protein, which is involved in PLP homeostasis.</text>
</comment>
<comment type="caution">
    <text evidence="6">The sequence shown here is derived from an EMBL/GenBank/DDBJ whole genome shotgun (WGS) entry which is preliminary data.</text>
</comment>
<evidence type="ECO:0000259" key="5">
    <source>
        <dbReference type="Pfam" id="PF01168"/>
    </source>
</evidence>
<organism evidence="6 7">
    <name type="scientific">Halolactibacillus alkaliphilus</name>
    <dbReference type="NCBI Taxonomy" id="442899"/>
    <lineage>
        <taxon>Bacteria</taxon>
        <taxon>Bacillati</taxon>
        <taxon>Bacillota</taxon>
        <taxon>Bacilli</taxon>
        <taxon>Bacillales</taxon>
        <taxon>Bacillaceae</taxon>
        <taxon>Halolactibacillus</taxon>
    </lineage>
</organism>
<evidence type="ECO:0000313" key="6">
    <source>
        <dbReference type="EMBL" id="GEN55708.1"/>
    </source>
</evidence>
<accession>A0A511WYQ7</accession>
<dbReference type="STRING" id="442899.SAMN05720591_10235"/>
<dbReference type="PANTHER" id="PTHR10146">
    <property type="entry name" value="PROLINE SYNTHETASE CO-TRANSCRIBED BACTERIAL HOMOLOG PROTEIN"/>
    <property type="match status" value="1"/>
</dbReference>
<dbReference type="HAMAP" id="MF_02087">
    <property type="entry name" value="PLP_homeostasis"/>
    <property type="match status" value="1"/>
</dbReference>
<dbReference type="RefSeq" id="WP_089799423.1">
    <property type="nucleotide sequence ID" value="NZ_BJYE01000002.1"/>
</dbReference>
<comment type="cofactor">
    <cofactor evidence="3">
        <name>pyridoxal 5'-phosphate</name>
        <dbReference type="ChEBI" id="CHEBI:597326"/>
    </cofactor>
</comment>